<reference evidence="2 3" key="1">
    <citation type="submission" date="2020-03" db="EMBL/GenBank/DDBJ databases">
        <title>Complete genome sequence of Shewanella sp.</title>
        <authorList>
            <person name="Kim Y.-S."/>
            <person name="Kim S.-J."/>
            <person name="Jung H.-K."/>
            <person name="Kim K.-H."/>
        </authorList>
    </citation>
    <scope>NUCLEOTIDE SEQUENCE [LARGE SCALE GENOMIC DNA]</scope>
    <source>
        <strain evidence="2 3">PN3F2</strain>
    </source>
</reference>
<dbReference type="Pfam" id="PF05137">
    <property type="entry name" value="PilN"/>
    <property type="match status" value="1"/>
</dbReference>
<dbReference type="KEGG" id="saes:HBH39_12145"/>
<keyword evidence="1" id="KW-1133">Transmembrane helix</keyword>
<dbReference type="Proteomes" id="UP000502608">
    <property type="component" value="Chromosome"/>
</dbReference>
<evidence type="ECO:0000313" key="3">
    <source>
        <dbReference type="Proteomes" id="UP000502608"/>
    </source>
</evidence>
<dbReference type="EMBL" id="CP050313">
    <property type="protein sequence ID" value="QIR15143.1"/>
    <property type="molecule type" value="Genomic_DNA"/>
</dbReference>
<protein>
    <submittedName>
        <fullName evidence="2">Uncharacterized protein</fullName>
    </submittedName>
</protein>
<gene>
    <name evidence="2" type="ORF">HBH39_12145</name>
</gene>
<keyword evidence="1" id="KW-0812">Transmembrane</keyword>
<accession>A0A6G9QLZ9</accession>
<name>A0A6G9QLZ9_9GAMM</name>
<organism evidence="2 3">
    <name type="scientific">Shewanella aestuarii</name>
    <dbReference type="NCBI Taxonomy" id="1028752"/>
    <lineage>
        <taxon>Bacteria</taxon>
        <taxon>Pseudomonadati</taxon>
        <taxon>Pseudomonadota</taxon>
        <taxon>Gammaproteobacteria</taxon>
        <taxon>Alteromonadales</taxon>
        <taxon>Shewanellaceae</taxon>
        <taxon>Shewanella</taxon>
    </lineage>
</organism>
<sequence length="364" mass="40773">MKLNLFNKLLSRFAYVSNTVQTIIVETDNKQISFSDVDSKQALFVVLGRQHYSENHYIYPIADGKEAIKAAKFELDNNDALQFFNSYPLDEQSCSVSVWTVDKNTIELMCNNALFVVPESYILAKRESLVKLQSANKPNIFIAHSRKGPVSYIADDFVVDEESFCQLAEIAMPDYVSVINEENLAKSLIKGAKETLATSFFRFFVGTRASSKAKSIPYLRILLTFFSVITLYNVLFSGFLVFQETSVSKKFEENKSQVEIALNAQNDLKNQLELNQILLNQIIVDDTPWNAFDVLAMAINSGMQITNVSFQSGQYRITGVADKATVILSALSSHPSVAEANFSGAVRESRTGERFSISFKTKVV</sequence>
<proteinExistence type="predicted"/>
<evidence type="ECO:0000313" key="2">
    <source>
        <dbReference type="EMBL" id="QIR15143.1"/>
    </source>
</evidence>
<evidence type="ECO:0000256" key="1">
    <source>
        <dbReference type="SAM" id="Phobius"/>
    </source>
</evidence>
<dbReference type="InterPro" id="IPR007813">
    <property type="entry name" value="PilN"/>
</dbReference>
<dbReference type="RefSeq" id="WP_167678631.1">
    <property type="nucleotide sequence ID" value="NZ_CP050313.1"/>
</dbReference>
<keyword evidence="1" id="KW-0472">Membrane</keyword>
<dbReference type="AlphaFoldDB" id="A0A6G9QLZ9"/>
<feature type="transmembrane region" description="Helical" evidence="1">
    <location>
        <begin position="218"/>
        <end position="242"/>
    </location>
</feature>
<keyword evidence="3" id="KW-1185">Reference proteome</keyword>